<evidence type="ECO:0000313" key="2">
    <source>
        <dbReference type="Proteomes" id="UP001206925"/>
    </source>
</evidence>
<dbReference type="GO" id="GO:0005840">
    <property type="term" value="C:ribosome"/>
    <property type="evidence" value="ECO:0007669"/>
    <property type="project" value="InterPro"/>
</dbReference>
<keyword evidence="2" id="KW-1185">Reference proteome</keyword>
<dbReference type="EMBL" id="JAMZMK010001319">
    <property type="protein sequence ID" value="KAI7755269.1"/>
    <property type="molecule type" value="Genomic_DNA"/>
</dbReference>
<dbReference type="GO" id="GO:0003735">
    <property type="term" value="F:structural constituent of ribosome"/>
    <property type="evidence" value="ECO:0007669"/>
    <property type="project" value="InterPro"/>
</dbReference>
<accession>A0AAD5D9A7</accession>
<dbReference type="Proteomes" id="UP001206925">
    <property type="component" value="Unassembled WGS sequence"/>
</dbReference>
<reference evidence="1" key="1">
    <citation type="submission" date="2022-06" db="EMBL/GenBank/DDBJ databases">
        <title>Uncovering the hologenomic basis of an extraordinary plant invasion.</title>
        <authorList>
            <person name="Bieker V.C."/>
            <person name="Martin M.D."/>
            <person name="Gilbert T."/>
            <person name="Hodgins K."/>
            <person name="Battlay P."/>
            <person name="Petersen B."/>
            <person name="Wilson J."/>
        </authorList>
    </citation>
    <scope>NUCLEOTIDE SEQUENCE</scope>
    <source>
        <strain evidence="1">AA19_3_7</strain>
        <tissue evidence="1">Leaf</tissue>
    </source>
</reference>
<dbReference type="AlphaFoldDB" id="A0AAD5D9A7"/>
<organism evidence="1 2">
    <name type="scientific">Ambrosia artemisiifolia</name>
    <name type="common">Common ragweed</name>
    <dbReference type="NCBI Taxonomy" id="4212"/>
    <lineage>
        <taxon>Eukaryota</taxon>
        <taxon>Viridiplantae</taxon>
        <taxon>Streptophyta</taxon>
        <taxon>Embryophyta</taxon>
        <taxon>Tracheophyta</taxon>
        <taxon>Spermatophyta</taxon>
        <taxon>Magnoliopsida</taxon>
        <taxon>eudicotyledons</taxon>
        <taxon>Gunneridae</taxon>
        <taxon>Pentapetalae</taxon>
        <taxon>asterids</taxon>
        <taxon>campanulids</taxon>
        <taxon>Asterales</taxon>
        <taxon>Asteraceae</taxon>
        <taxon>Asteroideae</taxon>
        <taxon>Heliantheae alliance</taxon>
        <taxon>Heliantheae</taxon>
        <taxon>Ambrosia</taxon>
    </lineage>
</organism>
<dbReference type="PANTHER" id="PTHR10732:SF25">
    <property type="entry name" value="40S RIBOSOMAL PROTEIN S17"/>
    <property type="match status" value="1"/>
</dbReference>
<dbReference type="GO" id="GO:0006412">
    <property type="term" value="P:translation"/>
    <property type="evidence" value="ECO:0007669"/>
    <property type="project" value="InterPro"/>
</dbReference>
<dbReference type="PANTHER" id="PTHR10732">
    <property type="entry name" value="40S RIBOSOMAL PROTEIN S17"/>
    <property type="match status" value="1"/>
</dbReference>
<sequence length="66" mass="7021">MRMDFMPDESAIKVDRIEVDKETIDLLDSLWMSELPGIVLKEDVPVVGAEILGGYGGGADAAGRGA</sequence>
<dbReference type="Pfam" id="PF00833">
    <property type="entry name" value="Ribosomal_S17e"/>
    <property type="match status" value="1"/>
</dbReference>
<name>A0AAD5D9A7_AMBAR</name>
<evidence type="ECO:0000313" key="1">
    <source>
        <dbReference type="EMBL" id="KAI7755269.1"/>
    </source>
</evidence>
<comment type="caution">
    <text evidence="1">The sequence shown here is derived from an EMBL/GenBank/DDBJ whole genome shotgun (WGS) entry which is preliminary data.</text>
</comment>
<proteinExistence type="predicted"/>
<protein>
    <submittedName>
        <fullName evidence="1">Uncharacterized protein</fullName>
    </submittedName>
</protein>
<gene>
    <name evidence="1" type="ORF">M8C21_002414</name>
</gene>
<dbReference type="InterPro" id="IPR001210">
    <property type="entry name" value="Ribosomal_eS17"/>
</dbReference>